<dbReference type="AlphaFoldDB" id="A0A4R5TMZ1"/>
<dbReference type="OrthoDB" id="5987270at2"/>
<name>A0A4R5TMZ1_9GAMM</name>
<dbReference type="EMBL" id="SMTF01000020">
    <property type="protein sequence ID" value="TDK20364.1"/>
    <property type="molecule type" value="Genomic_DNA"/>
</dbReference>
<protein>
    <submittedName>
        <fullName evidence="2">Uncharacterized protein</fullName>
    </submittedName>
</protein>
<evidence type="ECO:0000313" key="3">
    <source>
        <dbReference type="Proteomes" id="UP000294796"/>
    </source>
</evidence>
<evidence type="ECO:0000313" key="2">
    <source>
        <dbReference type="EMBL" id="TDK20364.1"/>
    </source>
</evidence>
<accession>A0A4R5TMZ1</accession>
<keyword evidence="3" id="KW-1185">Reference proteome</keyword>
<organism evidence="2 3">
    <name type="scientific">Luteimonas aestuarii</name>
    <dbReference type="NCBI Taxonomy" id="453837"/>
    <lineage>
        <taxon>Bacteria</taxon>
        <taxon>Pseudomonadati</taxon>
        <taxon>Pseudomonadota</taxon>
        <taxon>Gammaproteobacteria</taxon>
        <taxon>Lysobacterales</taxon>
        <taxon>Lysobacteraceae</taxon>
        <taxon>Luteimonas</taxon>
    </lineage>
</organism>
<sequence>MWFGAAATTLLLTLLVAWAVLGYYRRELASAQDALQRYEDAIPVVQAFHASDAVICGGRICTNADPAGQQAGDRQQYRQARPRP</sequence>
<comment type="caution">
    <text evidence="2">The sequence shown here is derived from an EMBL/GenBank/DDBJ whole genome shotgun (WGS) entry which is preliminary data.</text>
</comment>
<reference evidence="2 3" key="1">
    <citation type="submission" date="2019-03" db="EMBL/GenBank/DDBJ databases">
        <title>Luteimonas zhaokaii sp.nov., isolated from the rectal contents of Plateau pika in Yushu, Qinghai Province, China.</title>
        <authorList>
            <person name="Zhang G."/>
        </authorList>
    </citation>
    <scope>NUCLEOTIDE SEQUENCE [LARGE SCALE GENOMIC DNA]</scope>
    <source>
        <strain evidence="2 3">B9</strain>
    </source>
</reference>
<gene>
    <name evidence="2" type="ORF">E2F46_16090</name>
</gene>
<evidence type="ECO:0000256" key="1">
    <source>
        <dbReference type="SAM" id="MobiDB-lite"/>
    </source>
</evidence>
<proteinExistence type="predicted"/>
<dbReference type="Proteomes" id="UP000294796">
    <property type="component" value="Unassembled WGS sequence"/>
</dbReference>
<feature type="region of interest" description="Disordered" evidence="1">
    <location>
        <begin position="64"/>
        <end position="84"/>
    </location>
</feature>